<evidence type="ECO:0000256" key="11">
    <source>
        <dbReference type="ARBA" id="ARBA00022989"/>
    </source>
</evidence>
<dbReference type="UniPathway" id="UPA00378"/>
<dbReference type="InterPro" id="IPR003674">
    <property type="entry name" value="Oligo_trans_STT3"/>
</dbReference>
<comment type="pathway">
    <text evidence="4">Protein modification; protein glycosylation.</text>
</comment>
<feature type="transmembrane region" description="Helical" evidence="15">
    <location>
        <begin position="12"/>
        <end position="31"/>
    </location>
</feature>
<evidence type="ECO:0000256" key="5">
    <source>
        <dbReference type="ARBA" id="ARBA00010810"/>
    </source>
</evidence>
<dbReference type="InterPro" id="IPR054479">
    <property type="entry name" value="AglB-like_core"/>
</dbReference>
<name>A0A0W8FI39_9ZZZZ</name>
<feature type="transmembrane region" description="Helical" evidence="15">
    <location>
        <begin position="394"/>
        <end position="413"/>
    </location>
</feature>
<feature type="transmembrane region" description="Helical" evidence="15">
    <location>
        <begin position="370"/>
        <end position="387"/>
    </location>
</feature>
<keyword evidence="8 15" id="KW-0812">Transmembrane</keyword>
<comment type="subcellular location">
    <subcellularLocation>
        <location evidence="3">Endomembrane system</location>
        <topology evidence="3">Multi-pass membrane protein</topology>
    </subcellularLocation>
</comment>
<evidence type="ECO:0000256" key="3">
    <source>
        <dbReference type="ARBA" id="ARBA00004127"/>
    </source>
</evidence>
<feature type="transmembrane region" description="Helical" evidence="15">
    <location>
        <begin position="164"/>
        <end position="185"/>
    </location>
</feature>
<keyword evidence="9" id="KW-0479">Metal-binding</keyword>
<feature type="transmembrane region" description="Helical" evidence="15">
    <location>
        <begin position="251"/>
        <end position="273"/>
    </location>
</feature>
<feature type="transmembrane region" description="Helical" evidence="15">
    <location>
        <begin position="493"/>
        <end position="518"/>
    </location>
</feature>
<feature type="transmembrane region" description="Helical" evidence="15">
    <location>
        <begin position="197"/>
        <end position="216"/>
    </location>
</feature>
<dbReference type="Pfam" id="PF18079">
    <property type="entry name" value="AglB_L1"/>
    <property type="match status" value="1"/>
</dbReference>
<evidence type="ECO:0000256" key="7">
    <source>
        <dbReference type="ARBA" id="ARBA00022679"/>
    </source>
</evidence>
<dbReference type="GO" id="GO:0016020">
    <property type="term" value="C:membrane"/>
    <property type="evidence" value="ECO:0007669"/>
    <property type="project" value="InterPro"/>
</dbReference>
<dbReference type="PANTHER" id="PTHR13872:SF1">
    <property type="entry name" value="DOLICHYL-DIPHOSPHOOLIGOSACCHARIDE--PROTEIN GLYCOSYLTRANSFERASE SUBUNIT STT3B"/>
    <property type="match status" value="1"/>
</dbReference>
<evidence type="ECO:0000256" key="9">
    <source>
        <dbReference type="ARBA" id="ARBA00022723"/>
    </source>
</evidence>
<comment type="similarity">
    <text evidence="5">Belongs to the STT3 family.</text>
</comment>
<evidence type="ECO:0000256" key="4">
    <source>
        <dbReference type="ARBA" id="ARBA00004922"/>
    </source>
</evidence>
<feature type="transmembrane region" description="Helical" evidence="15">
    <location>
        <begin position="80"/>
        <end position="100"/>
    </location>
</feature>
<comment type="cofactor">
    <cofactor evidence="2">
        <name>Mg(2+)</name>
        <dbReference type="ChEBI" id="CHEBI:18420"/>
    </cofactor>
</comment>
<evidence type="ECO:0000259" key="17">
    <source>
        <dbReference type="Pfam" id="PF18079"/>
    </source>
</evidence>
<dbReference type="GO" id="GO:0004576">
    <property type="term" value="F:oligosaccharyl transferase activity"/>
    <property type="evidence" value="ECO:0007669"/>
    <property type="project" value="InterPro"/>
</dbReference>
<evidence type="ECO:0000256" key="8">
    <source>
        <dbReference type="ARBA" id="ARBA00022692"/>
    </source>
</evidence>
<dbReference type="Pfam" id="PF02516">
    <property type="entry name" value="STT3"/>
    <property type="match status" value="1"/>
</dbReference>
<evidence type="ECO:0000259" key="16">
    <source>
        <dbReference type="Pfam" id="PF02516"/>
    </source>
</evidence>
<evidence type="ECO:0000256" key="14">
    <source>
        <dbReference type="SAM" id="MobiDB-lite"/>
    </source>
</evidence>
<feature type="domain" description="AglB-like core" evidence="18">
    <location>
        <begin position="527"/>
        <end position="629"/>
    </location>
</feature>
<evidence type="ECO:0000256" key="15">
    <source>
        <dbReference type="SAM" id="Phobius"/>
    </source>
</evidence>
<keyword evidence="11 15" id="KW-1133">Transmembrane helix</keyword>
<comment type="caution">
    <text evidence="19">The sequence shown here is derived from an EMBL/GenBank/DDBJ whole genome shotgun (WGS) entry which is preliminary data.</text>
</comment>
<evidence type="ECO:0000313" key="19">
    <source>
        <dbReference type="EMBL" id="KUG20568.1"/>
    </source>
</evidence>
<dbReference type="InterPro" id="IPR048307">
    <property type="entry name" value="STT3_N"/>
</dbReference>
<keyword evidence="13" id="KW-0464">Manganese</keyword>
<feature type="domain" description="Archaeal glycosylation protein B peripheral" evidence="17">
    <location>
        <begin position="796"/>
        <end position="869"/>
    </location>
</feature>
<feature type="transmembrane region" description="Helical" evidence="15">
    <location>
        <begin position="139"/>
        <end position="158"/>
    </location>
</feature>
<feature type="domain" description="Oligosaccharyl transferase STT3 N-terminal" evidence="16">
    <location>
        <begin position="46"/>
        <end position="379"/>
    </location>
</feature>
<feature type="transmembrane region" description="Helical" evidence="15">
    <location>
        <begin position="312"/>
        <end position="332"/>
    </location>
</feature>
<feature type="transmembrane region" description="Helical" evidence="15">
    <location>
        <begin position="419"/>
        <end position="441"/>
    </location>
</feature>
<dbReference type="InterPro" id="IPR041154">
    <property type="entry name" value="AglB_P1"/>
</dbReference>
<dbReference type="InterPro" id="IPR026410">
    <property type="entry name" value="OlisacTrfase_arch"/>
</dbReference>
<dbReference type="GO" id="GO:0012505">
    <property type="term" value="C:endomembrane system"/>
    <property type="evidence" value="ECO:0007669"/>
    <property type="project" value="UniProtKB-SubCell"/>
</dbReference>
<dbReference type="AlphaFoldDB" id="A0A0W8FI39"/>
<organism evidence="19">
    <name type="scientific">hydrocarbon metagenome</name>
    <dbReference type="NCBI Taxonomy" id="938273"/>
    <lineage>
        <taxon>unclassified sequences</taxon>
        <taxon>metagenomes</taxon>
        <taxon>ecological metagenomes</taxon>
    </lineage>
</organism>
<protein>
    <submittedName>
        <fullName evidence="19">Oligosaccharyl transferase</fullName>
    </submittedName>
</protein>
<comment type="cofactor">
    <cofactor evidence="1">
        <name>Mn(2+)</name>
        <dbReference type="ChEBI" id="CHEBI:29035"/>
    </cofactor>
</comment>
<dbReference type="NCBIfam" id="TIGR04154">
    <property type="entry name" value="archaeo_STT3"/>
    <property type="match status" value="1"/>
</dbReference>
<evidence type="ECO:0000256" key="13">
    <source>
        <dbReference type="ARBA" id="ARBA00023211"/>
    </source>
</evidence>
<dbReference type="Gene3D" id="3.40.50.12610">
    <property type="match status" value="1"/>
</dbReference>
<evidence type="ECO:0000256" key="2">
    <source>
        <dbReference type="ARBA" id="ARBA00001946"/>
    </source>
</evidence>
<feature type="region of interest" description="Disordered" evidence="14">
    <location>
        <begin position="454"/>
        <end position="486"/>
    </location>
</feature>
<evidence type="ECO:0000256" key="12">
    <source>
        <dbReference type="ARBA" id="ARBA00023136"/>
    </source>
</evidence>
<evidence type="ECO:0000256" key="6">
    <source>
        <dbReference type="ARBA" id="ARBA00022676"/>
    </source>
</evidence>
<keyword evidence="10" id="KW-0460">Magnesium</keyword>
<accession>A0A0W8FI39</accession>
<keyword evidence="7 19" id="KW-0808">Transferase</keyword>
<evidence type="ECO:0000256" key="10">
    <source>
        <dbReference type="ARBA" id="ARBA00022842"/>
    </source>
</evidence>
<feature type="transmembrane region" description="Helical" evidence="15">
    <location>
        <begin position="285"/>
        <end position="305"/>
    </location>
</feature>
<sequence length="870" mass="95132">MARLDLNKYQTHLVLGLIIAFTLFGLWIRALPASTIVTDAGVNLLGNDPWYHVRQVEHLLENFPRYAWFDPMTHFPDGEVVYWGPLFNYIIAGLCILFGAGTRPEIMYISCWVPALMGAAMVPIMYLIGAAIADRKTGVLAAGFITVVGGTYFYRSIFGFVDHHIGEVLFGTIFVLAYIAALAYSRRHPVDLRSTETLMMPGALALLAGFAYFLGILVMPTMALYALIVAVFTLIQFLWDFHAGRSSDYLLVLNAGVFAVAILGIFALGIPHASLSIAQYSIMHVYIYLLALAGTIGLYTLGIVLKGRAAYFYPASVAGIAVVGTAAVALAVPDFYTYLVGNFVSFFGSEAITLTVQEAQPWSYDHAWRAFHWSLPLMAGGFVALVYRSWREESPALVFGLVWSGVMLVSTIAKVRYEYYLAANVALLAAVFIGFVLNAGWKDVRALISARTAPKSVPDAPPADARQKPSKKERKSKKQQKAVGRKGPDHLRVAAVAVVAVLGVLFVAFSLTTAVALASSPGLGGIDSQWREALDWFGENTPDPGIDYYGFYEREAFDYPPGAYGVMSWWDYGHWITFVSQRIPNSNPFQRGVAGPTGSAAYFMSPTEEAANAILDDRGSRYVITDFLMANPGSKFWAMATWANSTAGTAPYLDRFLTASPTDPGTYNAVSLNTQEYYETMVARLHIYDGSMAEPDSVWYIEYRDAAAARTSLPVITRAQQMNASAAADAAAAYNKNAPAGQHATIVSNTVYQPLEPVPALQHYRLVFESSRNVLSGSGQDAPDIRYVKIFEYVPGARISGEGIIELPLVTSTGREFTYRQESVNGEFVVPYATSGGPESVTAKGPYRIAGTTMVFEVSEEDIQQGRTIR</sequence>
<dbReference type="EMBL" id="LNQE01001173">
    <property type="protein sequence ID" value="KUG20568.1"/>
    <property type="molecule type" value="Genomic_DNA"/>
</dbReference>
<reference evidence="19" key="1">
    <citation type="journal article" date="2015" name="Proc. Natl. Acad. Sci. U.S.A.">
        <title>Networks of energetic and metabolic interactions define dynamics in microbial communities.</title>
        <authorList>
            <person name="Embree M."/>
            <person name="Liu J.K."/>
            <person name="Al-Bassam M.M."/>
            <person name="Zengler K."/>
        </authorList>
    </citation>
    <scope>NUCLEOTIDE SEQUENCE</scope>
</reference>
<dbReference type="Gene3D" id="2.60.40.3390">
    <property type="match status" value="1"/>
</dbReference>
<keyword evidence="12 15" id="KW-0472">Membrane</keyword>
<keyword evidence="6" id="KW-0328">Glycosyltransferase</keyword>
<evidence type="ECO:0000256" key="1">
    <source>
        <dbReference type="ARBA" id="ARBA00001936"/>
    </source>
</evidence>
<feature type="compositionally biased region" description="Basic residues" evidence="14">
    <location>
        <begin position="468"/>
        <end position="484"/>
    </location>
</feature>
<feature type="transmembrane region" description="Helical" evidence="15">
    <location>
        <begin position="106"/>
        <end position="127"/>
    </location>
</feature>
<dbReference type="GO" id="GO:0046872">
    <property type="term" value="F:metal ion binding"/>
    <property type="evidence" value="ECO:0007669"/>
    <property type="project" value="UniProtKB-KW"/>
</dbReference>
<proteinExistence type="inferred from homology"/>
<gene>
    <name evidence="19" type="ORF">ASZ90_009691</name>
</gene>
<dbReference type="Pfam" id="PF22627">
    <property type="entry name" value="AglB_core-like"/>
    <property type="match status" value="1"/>
</dbReference>
<dbReference type="PANTHER" id="PTHR13872">
    <property type="entry name" value="DOLICHYL-DIPHOSPHOOLIGOSACCHARIDE--PROTEIN GLYCOSYLTRANSFERASE SUBUNIT"/>
    <property type="match status" value="1"/>
</dbReference>
<evidence type="ECO:0000259" key="18">
    <source>
        <dbReference type="Pfam" id="PF22627"/>
    </source>
</evidence>